<evidence type="ECO:0000256" key="2">
    <source>
        <dbReference type="ARBA" id="ARBA00022679"/>
    </source>
</evidence>
<evidence type="ECO:0000259" key="4">
    <source>
        <dbReference type="Pfam" id="PF00535"/>
    </source>
</evidence>
<organism evidence="6 7">
    <name type="scientific">Parabacteroides acidifaciens</name>
    <dbReference type="NCBI Taxonomy" id="2290935"/>
    <lineage>
        <taxon>Bacteria</taxon>
        <taxon>Pseudomonadati</taxon>
        <taxon>Bacteroidota</taxon>
        <taxon>Bacteroidia</taxon>
        <taxon>Bacteroidales</taxon>
        <taxon>Tannerellaceae</taxon>
        <taxon>Parabacteroides</taxon>
    </lineage>
</organism>
<feature type="transmembrane region" description="Helical" evidence="3">
    <location>
        <begin position="312"/>
        <end position="331"/>
    </location>
</feature>
<evidence type="ECO:0000313" key="7">
    <source>
        <dbReference type="Proteomes" id="UP000256321"/>
    </source>
</evidence>
<proteinExistence type="predicted"/>
<evidence type="ECO:0000313" key="5">
    <source>
        <dbReference type="EMBL" id="MBC8601301.1"/>
    </source>
</evidence>
<feature type="domain" description="Glycosyltransferase 2-like" evidence="4">
    <location>
        <begin position="8"/>
        <end position="133"/>
    </location>
</feature>
<dbReference type="PANTHER" id="PTHR22916:SF51">
    <property type="entry name" value="GLYCOSYLTRANSFERASE EPSH-RELATED"/>
    <property type="match status" value="1"/>
</dbReference>
<dbReference type="GO" id="GO:0016758">
    <property type="term" value="F:hexosyltransferase activity"/>
    <property type="evidence" value="ECO:0007669"/>
    <property type="project" value="UniProtKB-ARBA"/>
</dbReference>
<dbReference type="Proteomes" id="UP000256321">
    <property type="component" value="Unassembled WGS sequence"/>
</dbReference>
<dbReference type="RefSeq" id="WP_115498787.1">
    <property type="nucleotide sequence ID" value="NZ_JACRTI010000010.1"/>
</dbReference>
<dbReference type="SUPFAM" id="SSF53448">
    <property type="entry name" value="Nucleotide-diphospho-sugar transferases"/>
    <property type="match status" value="1"/>
</dbReference>
<protein>
    <submittedName>
        <fullName evidence="6">Glycosyltransferase family 2 protein</fullName>
    </submittedName>
</protein>
<accession>A0A3D8HH27</accession>
<keyword evidence="8" id="KW-1185">Reference proteome</keyword>
<dbReference type="EMBL" id="JACRTI010000010">
    <property type="protein sequence ID" value="MBC8601301.1"/>
    <property type="molecule type" value="Genomic_DNA"/>
</dbReference>
<dbReference type="Proteomes" id="UP000629596">
    <property type="component" value="Unassembled WGS sequence"/>
</dbReference>
<evidence type="ECO:0000256" key="3">
    <source>
        <dbReference type="SAM" id="Phobius"/>
    </source>
</evidence>
<evidence type="ECO:0000313" key="6">
    <source>
        <dbReference type="EMBL" id="RDU49982.1"/>
    </source>
</evidence>
<evidence type="ECO:0000256" key="1">
    <source>
        <dbReference type="ARBA" id="ARBA00022676"/>
    </source>
</evidence>
<name>A0A3D8HH27_9BACT</name>
<gene>
    <name evidence="6" type="ORF">DWU89_06300</name>
    <name evidence="5" type="ORF">H8784_06150</name>
</gene>
<dbReference type="AlphaFoldDB" id="A0A3D8HH27"/>
<keyword evidence="3" id="KW-0472">Membrane</keyword>
<dbReference type="EMBL" id="QREV01000010">
    <property type="protein sequence ID" value="RDU49982.1"/>
    <property type="molecule type" value="Genomic_DNA"/>
</dbReference>
<keyword evidence="3" id="KW-0812">Transmembrane</keyword>
<dbReference type="InterPro" id="IPR029044">
    <property type="entry name" value="Nucleotide-diphossugar_trans"/>
</dbReference>
<dbReference type="InterPro" id="IPR001173">
    <property type="entry name" value="Glyco_trans_2-like"/>
</dbReference>
<dbReference type="PANTHER" id="PTHR22916">
    <property type="entry name" value="GLYCOSYLTRANSFERASE"/>
    <property type="match status" value="1"/>
</dbReference>
<comment type="caution">
    <text evidence="6">The sequence shown here is derived from an EMBL/GenBank/DDBJ whole genome shotgun (WGS) entry which is preliminary data.</text>
</comment>
<evidence type="ECO:0000313" key="8">
    <source>
        <dbReference type="Proteomes" id="UP000629596"/>
    </source>
</evidence>
<sequence>MYKVTLSMPIYNVAPYVERALLSALNQTFDSIEFLIVDDRGTDDSMDIVRKIVAEHPRGKEVRIIEHPHNIGTGATKNTAIDNAKGEYLFFMDSDDEITPDCIEVLYKAMMKEPVDFVAGSYDKVDLDGKLIKGGCYYKDILLKGKYVIPESVYSRKIMISGITWNKLYSIAFLKKNNIRCFPHHINEDGIFTPFVFYYASSCSLLSNITLTYYQRENSTEYNRFRNFSLRNAKEYTEMVDAWKEILSFYVNTSIYGKYLAFMVESISRTYLLLYQSNSISKDEKTSYYKNWTKFDISLWKMFQTIPFNLKGYIYILIMKFPVFVRTFLIYRSVLFKNR</sequence>
<reference evidence="6 7" key="1">
    <citation type="submission" date="2018-07" db="EMBL/GenBank/DDBJ databases">
        <title>Parabacteroides acidifaciens nov. sp., isolated from human feces.</title>
        <authorList>
            <person name="Wang Y.J."/>
        </authorList>
    </citation>
    <scope>NUCLEOTIDE SEQUENCE [LARGE SCALE GENOMIC DNA]</scope>
    <source>
        <strain evidence="6 7">426-9</strain>
    </source>
</reference>
<dbReference type="Pfam" id="PF00535">
    <property type="entry name" value="Glycos_transf_2"/>
    <property type="match status" value="1"/>
</dbReference>
<keyword evidence="2 6" id="KW-0808">Transferase</keyword>
<keyword evidence="1" id="KW-0328">Glycosyltransferase</keyword>
<dbReference type="Gene3D" id="3.90.550.10">
    <property type="entry name" value="Spore Coat Polysaccharide Biosynthesis Protein SpsA, Chain A"/>
    <property type="match status" value="1"/>
</dbReference>
<dbReference type="CDD" id="cd00761">
    <property type="entry name" value="Glyco_tranf_GTA_type"/>
    <property type="match status" value="1"/>
</dbReference>
<keyword evidence="3" id="KW-1133">Transmembrane helix</keyword>
<reference evidence="5 8" key="2">
    <citation type="submission" date="2020-08" db="EMBL/GenBank/DDBJ databases">
        <title>Genome public.</title>
        <authorList>
            <person name="Liu C."/>
            <person name="Sun Q."/>
        </authorList>
    </citation>
    <scope>NUCLEOTIDE SEQUENCE [LARGE SCALE GENOMIC DNA]</scope>
    <source>
        <strain evidence="5 8">426_9</strain>
    </source>
</reference>